<name>A0A6J4RRW8_9ACTN</name>
<dbReference type="AlphaFoldDB" id="A0A6J4RRW8"/>
<protein>
    <submittedName>
        <fullName evidence="1">Uncharacterized protein</fullName>
    </submittedName>
</protein>
<accession>A0A6J4RRW8</accession>
<sequence length="35" mass="3704">MREEADRIARPMLASNLATGISGNVGARTDWGTSV</sequence>
<proteinExistence type="predicted"/>
<organism evidence="1">
    <name type="scientific">uncultured Rubrobacteraceae bacterium</name>
    <dbReference type="NCBI Taxonomy" id="349277"/>
    <lineage>
        <taxon>Bacteria</taxon>
        <taxon>Bacillati</taxon>
        <taxon>Actinomycetota</taxon>
        <taxon>Rubrobacteria</taxon>
        <taxon>Rubrobacterales</taxon>
        <taxon>Rubrobacteraceae</taxon>
        <taxon>environmental samples</taxon>
    </lineage>
</organism>
<reference evidence="1" key="1">
    <citation type="submission" date="2020-02" db="EMBL/GenBank/DDBJ databases">
        <authorList>
            <person name="Meier V. D."/>
        </authorList>
    </citation>
    <scope>NUCLEOTIDE SEQUENCE</scope>
    <source>
        <strain evidence="1">AVDCRST_MAG25</strain>
    </source>
</reference>
<evidence type="ECO:0000313" key="1">
    <source>
        <dbReference type="EMBL" id="CAA9476301.1"/>
    </source>
</evidence>
<gene>
    <name evidence="1" type="ORF">AVDCRST_MAG25-2444</name>
</gene>
<dbReference type="EMBL" id="CADCVI010000153">
    <property type="protein sequence ID" value="CAA9476301.1"/>
    <property type="molecule type" value="Genomic_DNA"/>
</dbReference>